<evidence type="ECO:0008006" key="3">
    <source>
        <dbReference type="Google" id="ProtNLM"/>
    </source>
</evidence>
<proteinExistence type="predicted"/>
<dbReference type="RefSeq" id="WP_344278658.1">
    <property type="nucleotide sequence ID" value="NZ_BAAAMR010000094.1"/>
</dbReference>
<dbReference type="EMBL" id="BAAAMR010000094">
    <property type="protein sequence ID" value="GAA2160869.1"/>
    <property type="molecule type" value="Genomic_DNA"/>
</dbReference>
<dbReference type="Proteomes" id="UP001501020">
    <property type="component" value="Unassembled WGS sequence"/>
</dbReference>
<evidence type="ECO:0000313" key="2">
    <source>
        <dbReference type="Proteomes" id="UP001501020"/>
    </source>
</evidence>
<evidence type="ECO:0000313" key="1">
    <source>
        <dbReference type="EMBL" id="GAA2160869.1"/>
    </source>
</evidence>
<name>A0ABN3ACT4_9ACTN</name>
<protein>
    <recommendedName>
        <fullName evidence="3">Nucleotidyltransferase domain-containing protein</fullName>
    </recommendedName>
</protein>
<sequence>MRHRSPQPELSDPIGQEIVRTALVQAKELLDERLLAAFAIGSLAHGGFAPLVSDVDLALVVDHADVAAAAVIDAVRQETIRHYADSPHRALAARLSIFWSDWESLADGTEAGRFPATDRLDLLDSGVPLYGADRRPGCARPSRDELLLDSAAFAATRFAGPAYVQALKHPEGLAAEGARNVTKTVLFPVRLLYTAATGLLGRNADAARWYTAPPQPSSDLVAAAGRWRADGIDDSAAAGELLQRELLPLYLHCLDRLRDHTARSSRPELAAPLAQLLASLGSAA</sequence>
<keyword evidence="2" id="KW-1185">Reference proteome</keyword>
<comment type="caution">
    <text evidence="1">The sequence shown here is derived from an EMBL/GenBank/DDBJ whole genome shotgun (WGS) entry which is preliminary data.</text>
</comment>
<reference evidence="1 2" key="1">
    <citation type="journal article" date="2019" name="Int. J. Syst. Evol. Microbiol.">
        <title>The Global Catalogue of Microorganisms (GCM) 10K type strain sequencing project: providing services to taxonomists for standard genome sequencing and annotation.</title>
        <authorList>
            <consortium name="The Broad Institute Genomics Platform"/>
            <consortium name="The Broad Institute Genome Sequencing Center for Infectious Disease"/>
            <person name="Wu L."/>
            <person name="Ma J."/>
        </authorList>
    </citation>
    <scope>NUCLEOTIDE SEQUENCE [LARGE SCALE GENOMIC DNA]</scope>
    <source>
        <strain evidence="1 2">JCM 13850</strain>
    </source>
</reference>
<gene>
    <name evidence="1" type="ORF">GCM10009727_74450</name>
</gene>
<organism evidence="1 2">
    <name type="scientific">Actinomadura napierensis</name>
    <dbReference type="NCBI Taxonomy" id="267854"/>
    <lineage>
        <taxon>Bacteria</taxon>
        <taxon>Bacillati</taxon>
        <taxon>Actinomycetota</taxon>
        <taxon>Actinomycetes</taxon>
        <taxon>Streptosporangiales</taxon>
        <taxon>Thermomonosporaceae</taxon>
        <taxon>Actinomadura</taxon>
    </lineage>
</organism>
<accession>A0ABN3ACT4</accession>